<accession>A0A2S8FZQ8</accession>
<name>A0A2S8FZQ8_9BACT</name>
<reference evidence="2 3" key="1">
    <citation type="submission" date="2018-02" db="EMBL/GenBank/DDBJ databases">
        <title>Comparative genomes isolates from brazilian mangrove.</title>
        <authorList>
            <person name="Araujo J.E."/>
            <person name="Taketani R.G."/>
            <person name="Silva M.C.P."/>
            <person name="Loureco M.V."/>
            <person name="Andreote F.D."/>
        </authorList>
    </citation>
    <scope>NUCLEOTIDE SEQUENCE [LARGE SCALE GENOMIC DNA]</scope>
    <source>
        <strain evidence="2 3">Hex-1 MGV</strain>
    </source>
</reference>
<proteinExistence type="predicted"/>
<dbReference type="EMBL" id="PUHY01000005">
    <property type="protein sequence ID" value="PQO37501.1"/>
    <property type="molecule type" value="Genomic_DNA"/>
</dbReference>
<evidence type="ECO:0000256" key="1">
    <source>
        <dbReference type="SAM" id="MobiDB-lite"/>
    </source>
</evidence>
<organism evidence="2 3">
    <name type="scientific">Blastopirellula marina</name>
    <dbReference type="NCBI Taxonomy" id="124"/>
    <lineage>
        <taxon>Bacteria</taxon>
        <taxon>Pseudomonadati</taxon>
        <taxon>Planctomycetota</taxon>
        <taxon>Planctomycetia</taxon>
        <taxon>Pirellulales</taxon>
        <taxon>Pirellulaceae</taxon>
        <taxon>Blastopirellula</taxon>
    </lineage>
</organism>
<protein>
    <submittedName>
        <fullName evidence="2">Uncharacterized protein</fullName>
    </submittedName>
</protein>
<evidence type="ECO:0000313" key="3">
    <source>
        <dbReference type="Proteomes" id="UP000238322"/>
    </source>
</evidence>
<sequence length="97" mass="10394">MSSLTVCGLITLVAGVVWKLMQNRPTAPSSAKPTFKAKNEAGATSRPINVPTRSEAFAAWLKIEQAMRAQQASPEQIRAAGLACLTPLVVEQTNDEK</sequence>
<gene>
    <name evidence="2" type="ORF">C5Y83_06040</name>
</gene>
<evidence type="ECO:0000313" key="2">
    <source>
        <dbReference type="EMBL" id="PQO37501.1"/>
    </source>
</evidence>
<dbReference type="RefSeq" id="WP_105328750.1">
    <property type="nucleotide sequence ID" value="NZ_PUHY01000005.1"/>
</dbReference>
<comment type="caution">
    <text evidence="2">The sequence shown here is derived from an EMBL/GenBank/DDBJ whole genome shotgun (WGS) entry which is preliminary data.</text>
</comment>
<dbReference type="AlphaFoldDB" id="A0A2S8FZQ8"/>
<dbReference type="OrthoDB" id="9959166at2"/>
<dbReference type="Proteomes" id="UP000238322">
    <property type="component" value="Unassembled WGS sequence"/>
</dbReference>
<feature type="region of interest" description="Disordered" evidence="1">
    <location>
        <begin position="25"/>
        <end position="48"/>
    </location>
</feature>